<evidence type="ECO:0000256" key="4">
    <source>
        <dbReference type="HAMAP-Rule" id="MF_00080"/>
    </source>
</evidence>
<dbReference type="GeneID" id="38463670"/>
<feature type="domain" description="Translation initiation factor 3 C-terminal" evidence="5">
    <location>
        <begin position="97"/>
        <end position="181"/>
    </location>
</feature>
<dbReference type="HAMAP" id="MF_00080">
    <property type="entry name" value="IF_3"/>
    <property type="match status" value="1"/>
</dbReference>
<keyword evidence="4" id="KW-0963">Cytoplasm</keyword>
<name>A0A3G3MGZ4_9FLOR</name>
<dbReference type="NCBIfam" id="TIGR00168">
    <property type="entry name" value="infC"/>
    <property type="match status" value="1"/>
</dbReference>
<dbReference type="InterPro" id="IPR019814">
    <property type="entry name" value="Translation_initiation_fac_3_N"/>
</dbReference>
<reference evidence="7" key="1">
    <citation type="journal article" date="2018" name="Genome Biol. Evol.">
        <title>Mitochondrial and Plastid Genomes from Coralline Red Algae Provide Insights into the Incongruent Evolutionary Histories of Organelles.</title>
        <authorList>
            <person name="Lee J."/>
            <person name="Song H.J."/>
            <person name="In Park S."/>
            <person name="Lee Y.M."/>
            <person name="Jeong S.Y."/>
            <person name="Oh Cho T."/>
            <person name="Kim J.H."/>
            <person name="Choi H.G."/>
            <person name="Choi C.G."/>
            <person name="Nelson W.A."/>
            <person name="Fredericq S."/>
            <person name="Bhattacharya D."/>
            <person name="Su Yoon H."/>
        </authorList>
    </citation>
    <scope>NUCLEOTIDE SEQUENCE</scope>
</reference>
<keyword evidence="2 4" id="KW-0396">Initiation factor</keyword>
<comment type="function">
    <text evidence="4">IF-3 binds to the 30S ribosomal subunit and shifts the equilibrium between 70S ribosomes and their 50S and 30S subunits in favor of the free subunits, thus enhancing the availability of 30S subunits on which protein synthesis initiation begins.</text>
</comment>
<evidence type="ECO:0000259" key="6">
    <source>
        <dbReference type="Pfam" id="PF05198"/>
    </source>
</evidence>
<comment type="similarity">
    <text evidence="1 4">Belongs to the IF-3 family.</text>
</comment>
<gene>
    <name evidence="4 7" type="primary">infC</name>
</gene>
<dbReference type="AlphaFoldDB" id="A0A3G3MGZ4"/>
<dbReference type="SUPFAM" id="SSF54364">
    <property type="entry name" value="Translation initiation factor IF3, N-terminal domain"/>
    <property type="match status" value="1"/>
</dbReference>
<comment type="subunit">
    <text evidence="4">Monomer.</text>
</comment>
<dbReference type="EMBL" id="MH281628">
    <property type="protein sequence ID" value="AYR06104.1"/>
    <property type="molecule type" value="Genomic_DNA"/>
</dbReference>
<evidence type="ECO:0000313" key="7">
    <source>
        <dbReference type="EMBL" id="AYR06104.1"/>
    </source>
</evidence>
<evidence type="ECO:0000259" key="5">
    <source>
        <dbReference type="Pfam" id="PF00707"/>
    </source>
</evidence>
<dbReference type="Pfam" id="PF00707">
    <property type="entry name" value="IF3_C"/>
    <property type="match status" value="1"/>
</dbReference>
<dbReference type="FunFam" id="3.30.110.10:FF:000001">
    <property type="entry name" value="Translation initiation factor IF-3"/>
    <property type="match status" value="1"/>
</dbReference>
<accession>A0A3G3MGZ4</accession>
<protein>
    <recommendedName>
        <fullName evidence="4">Translation initiation factor IF-3</fullName>
    </recommendedName>
</protein>
<evidence type="ECO:0000256" key="3">
    <source>
        <dbReference type="ARBA" id="ARBA00022917"/>
    </source>
</evidence>
<keyword evidence="7" id="KW-0934">Plastid</keyword>
<keyword evidence="3 4" id="KW-0648">Protein biosynthesis</keyword>
<dbReference type="GO" id="GO:0016020">
    <property type="term" value="C:membrane"/>
    <property type="evidence" value="ECO:0007669"/>
    <property type="project" value="TreeGrafter"/>
</dbReference>
<geneLocation type="plastid" evidence="7"/>
<dbReference type="InterPro" id="IPR036788">
    <property type="entry name" value="T_IF-3_C_sf"/>
</dbReference>
<evidence type="ECO:0000256" key="1">
    <source>
        <dbReference type="ARBA" id="ARBA00005439"/>
    </source>
</evidence>
<comment type="subcellular location">
    <subcellularLocation>
        <location evidence="4">Cytoplasm</location>
    </subcellularLocation>
</comment>
<proteinExistence type="inferred from homology"/>
<dbReference type="GO" id="GO:0032790">
    <property type="term" value="P:ribosome disassembly"/>
    <property type="evidence" value="ECO:0007669"/>
    <property type="project" value="TreeGrafter"/>
</dbReference>
<dbReference type="GO" id="GO:0043022">
    <property type="term" value="F:ribosome binding"/>
    <property type="evidence" value="ECO:0007669"/>
    <property type="project" value="TreeGrafter"/>
</dbReference>
<evidence type="ECO:0000256" key="2">
    <source>
        <dbReference type="ARBA" id="ARBA00022540"/>
    </source>
</evidence>
<dbReference type="GO" id="GO:0005829">
    <property type="term" value="C:cytosol"/>
    <property type="evidence" value="ECO:0007669"/>
    <property type="project" value="TreeGrafter"/>
</dbReference>
<feature type="domain" description="Translation initiation factor 3 N-terminal" evidence="6">
    <location>
        <begin position="20"/>
        <end position="89"/>
    </location>
</feature>
<dbReference type="InterPro" id="IPR001288">
    <property type="entry name" value="Translation_initiation_fac_3"/>
</dbReference>
<dbReference type="RefSeq" id="YP_009541895.1">
    <property type="nucleotide sequence ID" value="NC_039978.1"/>
</dbReference>
<dbReference type="GO" id="GO:0003743">
    <property type="term" value="F:translation initiation factor activity"/>
    <property type="evidence" value="ECO:0007669"/>
    <property type="project" value="UniProtKB-UniRule"/>
</dbReference>
<organism evidence="7">
    <name type="scientific">Neogoniolithon spectabile</name>
    <dbReference type="NCBI Taxonomy" id="231755"/>
    <lineage>
        <taxon>Eukaryota</taxon>
        <taxon>Rhodophyta</taxon>
        <taxon>Florideophyceae</taxon>
        <taxon>Corallinophycidae</taxon>
        <taxon>Corallinales</taxon>
        <taxon>Spongitidaceae</taxon>
        <taxon>Neogoniolithoideae</taxon>
        <taxon>Neogoniolithon</taxon>
    </lineage>
</organism>
<dbReference type="PANTHER" id="PTHR10938:SF0">
    <property type="entry name" value="TRANSLATION INITIATION FACTOR IF-3, MITOCHONDRIAL"/>
    <property type="match status" value="1"/>
</dbReference>
<dbReference type="Pfam" id="PF05198">
    <property type="entry name" value="IF3_N"/>
    <property type="match status" value="1"/>
</dbReference>
<dbReference type="InterPro" id="IPR019815">
    <property type="entry name" value="Translation_initiation_fac_3_C"/>
</dbReference>
<sequence length="185" mass="21371">MLLNLSVSEKTINSRQKPYINYNIKNSKIRLIGSSGSQIGILSSQEAMKLAEAEGLDLVMISDRSKPPVCRIINYGKYKFYQDKKAREAKKKQHNASLKEVKMRYKIEKHDYQVRISQAKRFLKSGDKVKATITFKGREIQHMNLAFELLNKMARELMTLAEVQQSPTREGKQMTMIMSPKKKRS</sequence>
<dbReference type="InterPro" id="IPR036787">
    <property type="entry name" value="T_IF-3_N_sf"/>
</dbReference>
<dbReference type="Gene3D" id="3.30.110.10">
    <property type="entry name" value="Translation initiation factor 3 (IF-3), C-terminal domain"/>
    <property type="match status" value="1"/>
</dbReference>
<dbReference type="Gene3D" id="3.10.20.80">
    <property type="entry name" value="Translation initiation factor 3 (IF-3), N-terminal domain"/>
    <property type="match status" value="1"/>
</dbReference>
<dbReference type="PANTHER" id="PTHR10938">
    <property type="entry name" value="TRANSLATION INITIATION FACTOR IF-3"/>
    <property type="match status" value="1"/>
</dbReference>
<dbReference type="SUPFAM" id="SSF55200">
    <property type="entry name" value="Translation initiation factor IF3, C-terminal domain"/>
    <property type="match status" value="1"/>
</dbReference>